<comment type="caution">
    <text evidence="1">The sequence shown here is derived from an EMBL/GenBank/DDBJ whole genome shotgun (WGS) entry which is preliminary data.</text>
</comment>
<organism evidence="1 2">
    <name type="scientific">Ambispora gerdemannii</name>
    <dbReference type="NCBI Taxonomy" id="144530"/>
    <lineage>
        <taxon>Eukaryota</taxon>
        <taxon>Fungi</taxon>
        <taxon>Fungi incertae sedis</taxon>
        <taxon>Mucoromycota</taxon>
        <taxon>Glomeromycotina</taxon>
        <taxon>Glomeromycetes</taxon>
        <taxon>Archaeosporales</taxon>
        <taxon>Ambisporaceae</taxon>
        <taxon>Ambispora</taxon>
    </lineage>
</organism>
<dbReference type="OrthoDB" id="2440785at2759"/>
<dbReference type="Gene3D" id="3.40.50.300">
    <property type="entry name" value="P-loop containing nucleotide triphosphate hydrolases"/>
    <property type="match status" value="1"/>
</dbReference>
<dbReference type="InterPro" id="IPR027417">
    <property type="entry name" value="P-loop_NTPase"/>
</dbReference>
<evidence type="ECO:0000313" key="1">
    <source>
        <dbReference type="EMBL" id="CAG8533688.1"/>
    </source>
</evidence>
<protein>
    <submittedName>
        <fullName evidence="1">5421_t:CDS:1</fullName>
    </submittedName>
</protein>
<dbReference type="EMBL" id="CAJVPL010000841">
    <property type="protein sequence ID" value="CAG8533688.1"/>
    <property type="molecule type" value="Genomic_DNA"/>
</dbReference>
<dbReference type="SUPFAM" id="SSF52540">
    <property type="entry name" value="P-loop containing nucleoside triphosphate hydrolases"/>
    <property type="match status" value="1"/>
</dbReference>
<gene>
    <name evidence="1" type="ORF">AGERDE_LOCUS5837</name>
</gene>
<proteinExistence type="predicted"/>
<dbReference type="Proteomes" id="UP000789831">
    <property type="component" value="Unassembled WGS sequence"/>
</dbReference>
<name>A0A9N9AKG6_9GLOM</name>
<accession>A0A9N9AKG6</accession>
<dbReference type="AlphaFoldDB" id="A0A9N9AKG6"/>
<keyword evidence="2" id="KW-1185">Reference proteome</keyword>
<evidence type="ECO:0000313" key="2">
    <source>
        <dbReference type="Proteomes" id="UP000789831"/>
    </source>
</evidence>
<sequence length="598" mass="67748">MPLTKLHGYQEEAVNTIAEKFRQYLINPPLTGTAKNPSLIPFIYSLKSITGSGKTAMLAALTAQISKDLHYPLSEVYSIQELINGLTTPLLNNPNPLIYLTTTGIFNIQTKEGRLIYQSERADQTNNSTWELLIKRPLHEKKRGLIIIYDEGQHLTEQQINRLLELAPNALILASGTPKDLVFAVSNNQVVATGLIKNKLRKLNGLAVQKGLPGLKVIYICKTNVLEKEKFEKDNKPKKIAVCANLELKKDFPPPTDFILFDGQSGQDYQNIGSDIQAQQLIGRALRTPQGKHYRGQYKDLNTAYFYIKTSNKEFSEIVSKINKELEKISDLIKLDVPTKSEKKRLTPVLVKKARYLPQIAVINQAETELAIRNILINKVKDYSQTDPTEIEPEDKRAIMDYHIGKNTPLKVIWEKFSFRNKVSVRNVLRRNIMSRNSRALDLTDLSSLEYKEKLDFLIGRNSPAEQELKELAGEIVDTYLTVIQLITQADKPLPVPDMNVNLNGEYYEFENSLHKYYSNLNPVEHECARMIDELDDETLVAVETTGKSLLKDKLDRKLFTIESFAGGVVPAGEIVPPRKVRVGVISTTDTFGKYRVY</sequence>
<reference evidence="1" key="1">
    <citation type="submission" date="2021-06" db="EMBL/GenBank/DDBJ databases">
        <authorList>
            <person name="Kallberg Y."/>
            <person name="Tangrot J."/>
            <person name="Rosling A."/>
        </authorList>
    </citation>
    <scope>NUCLEOTIDE SEQUENCE</scope>
    <source>
        <strain evidence="1">MT106</strain>
    </source>
</reference>